<dbReference type="CDD" id="cd00009">
    <property type="entry name" value="AAA"/>
    <property type="match status" value="1"/>
</dbReference>
<feature type="domain" description="UVR" evidence="8">
    <location>
        <begin position="439"/>
        <end position="474"/>
    </location>
</feature>
<dbReference type="SMART" id="SM01086">
    <property type="entry name" value="ClpB_D2-small"/>
    <property type="match status" value="1"/>
</dbReference>
<dbReference type="PROSITE" id="PS50151">
    <property type="entry name" value="UVR"/>
    <property type="match status" value="1"/>
</dbReference>
<dbReference type="InterPro" id="IPR036628">
    <property type="entry name" value="Clp_N_dom_sf"/>
</dbReference>
<comment type="caution">
    <text evidence="11">The sequence shown here is derived from an EMBL/GenBank/DDBJ whole genome shotgun (WGS) entry which is preliminary data.</text>
</comment>
<dbReference type="InterPro" id="IPR019489">
    <property type="entry name" value="Clp_ATPase_C"/>
</dbReference>
<dbReference type="InterPro" id="IPR041546">
    <property type="entry name" value="ClpA/ClpB_AAA_lid"/>
</dbReference>
<dbReference type="SMART" id="SM00382">
    <property type="entry name" value="AAA"/>
    <property type="match status" value="2"/>
</dbReference>
<evidence type="ECO:0000313" key="12">
    <source>
        <dbReference type="Proteomes" id="UP000532273"/>
    </source>
</evidence>
<dbReference type="GO" id="GO:0005737">
    <property type="term" value="C:cytoplasm"/>
    <property type="evidence" value="ECO:0007669"/>
    <property type="project" value="TreeGrafter"/>
</dbReference>
<reference evidence="10" key="1">
    <citation type="journal article" date="2014" name="Int. J. Syst. Evol. Microbiol.">
        <title>Complete genome of a new Firmicutes species belonging to the dominant human colonic microbiota ('Ruminococcus bicirculans') reveals two chromosomes and a selective capacity to utilize plant glucans.</title>
        <authorList>
            <consortium name="NISC Comparative Sequencing Program"/>
            <person name="Wegmann U."/>
            <person name="Louis P."/>
            <person name="Goesmann A."/>
            <person name="Henrissat B."/>
            <person name="Duncan S.H."/>
            <person name="Flint H.J."/>
        </authorList>
    </citation>
    <scope>NUCLEOTIDE SEQUENCE</scope>
    <source>
        <strain evidence="10">CGMCC 1.15287</strain>
    </source>
</reference>
<dbReference type="Pfam" id="PF00004">
    <property type="entry name" value="AAA"/>
    <property type="match status" value="1"/>
</dbReference>
<dbReference type="InterPro" id="IPR018368">
    <property type="entry name" value="ClpA/B_CS1"/>
</dbReference>
<reference evidence="13" key="2">
    <citation type="journal article" date="2019" name="Int. J. Syst. Evol. Microbiol.">
        <title>The Global Catalogue of Microorganisms (GCM) 10K type strain sequencing project: providing services to taxonomists for standard genome sequencing and annotation.</title>
        <authorList>
            <consortium name="The Broad Institute Genomics Platform"/>
            <consortium name="The Broad Institute Genome Sequencing Center for Infectious Disease"/>
            <person name="Wu L."/>
            <person name="Ma J."/>
        </authorList>
    </citation>
    <scope>NUCLEOTIDE SEQUENCE [LARGE SCALE GENOMIC DNA]</scope>
    <source>
        <strain evidence="13">CGMCC 1.15287</strain>
    </source>
</reference>
<dbReference type="PROSITE" id="PS00870">
    <property type="entry name" value="CLPAB_1"/>
    <property type="match status" value="1"/>
</dbReference>
<evidence type="ECO:0000259" key="9">
    <source>
        <dbReference type="PROSITE" id="PS51903"/>
    </source>
</evidence>
<dbReference type="InterPro" id="IPR001943">
    <property type="entry name" value="UVR_dom"/>
</dbReference>
<dbReference type="FunFam" id="3.40.50.300:FF:000010">
    <property type="entry name" value="Chaperone clpB 1, putative"/>
    <property type="match status" value="1"/>
</dbReference>
<gene>
    <name evidence="10" type="primary">clpA</name>
    <name evidence="10" type="ORF">GCM10007422_43940</name>
    <name evidence="11" type="ORF">GGQ60_004704</name>
</gene>
<evidence type="ECO:0000313" key="11">
    <source>
        <dbReference type="EMBL" id="MBB4110664.1"/>
    </source>
</evidence>
<dbReference type="EMBL" id="BMHZ01000005">
    <property type="protein sequence ID" value="GGH19233.1"/>
    <property type="molecule type" value="Genomic_DNA"/>
</dbReference>
<reference evidence="11 12" key="3">
    <citation type="submission" date="2020-08" db="EMBL/GenBank/DDBJ databases">
        <title>Genomic Encyclopedia of Type Strains, Phase IV (KMG-IV): sequencing the most valuable type-strain genomes for metagenomic binning, comparative biology and taxonomic classification.</title>
        <authorList>
            <person name="Goeker M."/>
        </authorList>
    </citation>
    <scope>NUCLEOTIDE SEQUENCE [LARGE SCALE GENOMIC DNA]</scope>
    <source>
        <strain evidence="11 12">DSM 100774</strain>
    </source>
</reference>
<keyword evidence="11" id="KW-0378">Hydrolase</keyword>
<evidence type="ECO:0000256" key="1">
    <source>
        <dbReference type="ARBA" id="ARBA00022737"/>
    </source>
</evidence>
<keyword evidence="6" id="KW-0175">Coiled coil</keyword>
<evidence type="ECO:0000313" key="13">
    <source>
        <dbReference type="Proteomes" id="UP000642938"/>
    </source>
</evidence>
<dbReference type="GO" id="GO:0005524">
    <property type="term" value="F:ATP binding"/>
    <property type="evidence" value="ECO:0007669"/>
    <property type="project" value="UniProtKB-KW"/>
</dbReference>
<keyword evidence="11" id="KW-0645">Protease</keyword>
<dbReference type="InterPro" id="IPR003959">
    <property type="entry name" value="ATPase_AAA_core"/>
</dbReference>
<accession>A0A7W6P952</accession>
<name>A0A7W6P952_9SPHI</name>
<dbReference type="EMBL" id="JACIEF010000005">
    <property type="protein sequence ID" value="MBB4110664.1"/>
    <property type="molecule type" value="Genomic_DNA"/>
</dbReference>
<evidence type="ECO:0000259" key="8">
    <source>
        <dbReference type="PROSITE" id="PS50151"/>
    </source>
</evidence>
<evidence type="ECO:0000256" key="4">
    <source>
        <dbReference type="ARBA" id="ARBA00023186"/>
    </source>
</evidence>
<dbReference type="PROSITE" id="PS51903">
    <property type="entry name" value="CLP_R"/>
    <property type="match status" value="1"/>
</dbReference>
<dbReference type="PANTHER" id="PTHR11638">
    <property type="entry name" value="ATP-DEPENDENT CLP PROTEASE"/>
    <property type="match status" value="1"/>
</dbReference>
<feature type="coiled-coil region" evidence="6">
    <location>
        <begin position="458"/>
        <end position="485"/>
    </location>
</feature>
<sequence>MEAKFSPQVKDVISFSREEALRLGHDYIGTEHLLLGLIREGDGMAIKILRSLGVDTGKLRRSIEDAVRGTSSVTVNLGNIPLTKQAEKVLKITYLEAKIFKSDLIGTEHLLLSVLRDDDNIASQILLQYGVTYDVFKQEVEVNKNGFRDDISNSASTGGDDDYREEESFSTPKKVSDIKSKTPVLDNFGRDLTKAAEEGRLDPIVGREKEIERVSQILSRRKKNNPILIGEPGVGKSAIAEGLALRIVQRKVSRVLFGKRVVTLDLASLVAGTKYRGQFEERMKAVMNELEKSTDVILFIDEIHTIVGAGGASGSLDASNMFKPALARGEIQCIGATTLDEYRQYIEKDGALDRRFQKVMVEPATPDETVEILTRIKDKYEEHHGVTYTDEAIQACVTLTSRYISDRFLPDKAIDALDEAGSRVHLTNIHVPQNIIDIEAKIEDIKLEKNKVVRSQKYEEAAKLRDTEKNLIEELDKAKAEWEAETKTKRYEVSEDNVAEVVSMMTGIPVQRVGQTDSTKLLNMYDKVAEKIIGQDDAIRKLTKAIQRTRAGLKDPKKPIGSFIFLGPTGVGKTELAKELARFMFDSDDSLIQIDMSEYMEKFAVSRLVGAPPGYVGYEEGGQLTEKVRRKPYAVILLDEIEKAHPDVFNILLQVLDEGQLTDSLGRKVDFRNTIIIMTSNIGARQLKDFGQGVGFSTTAKTNQADAHSRGVIESALKRAFAPEFLNRVDDVVVFNSLGKDEIFRIIDIELKALFGRVHTLGYEIVLTDNAKEYIADKGFDSNFGARPLKRAIQKYLEDPIAEEILKGELAEGDVLEIDYDKTAQLISINHKKDEKKKQEPKQEEDSSSK</sequence>
<keyword evidence="1 5" id="KW-0677">Repeat</keyword>
<dbReference type="Pfam" id="PF10431">
    <property type="entry name" value="ClpB_D2-small"/>
    <property type="match status" value="1"/>
</dbReference>
<dbReference type="GO" id="GO:0016887">
    <property type="term" value="F:ATP hydrolysis activity"/>
    <property type="evidence" value="ECO:0007669"/>
    <property type="project" value="InterPro"/>
</dbReference>
<dbReference type="Gene3D" id="1.10.8.60">
    <property type="match status" value="2"/>
</dbReference>
<reference evidence="10" key="4">
    <citation type="submission" date="2024-05" db="EMBL/GenBank/DDBJ databases">
        <authorList>
            <person name="Sun Q."/>
            <person name="Zhou Y."/>
        </authorList>
    </citation>
    <scope>NUCLEOTIDE SEQUENCE</scope>
    <source>
        <strain evidence="10">CGMCC 1.15287</strain>
    </source>
</reference>
<dbReference type="RefSeq" id="WP_183768707.1">
    <property type="nucleotide sequence ID" value="NZ_BMHZ01000005.1"/>
</dbReference>
<dbReference type="Proteomes" id="UP000642938">
    <property type="component" value="Unassembled WGS sequence"/>
</dbReference>
<dbReference type="GO" id="GO:0008233">
    <property type="term" value="F:peptidase activity"/>
    <property type="evidence" value="ECO:0007669"/>
    <property type="project" value="UniProtKB-KW"/>
</dbReference>
<dbReference type="InterPro" id="IPR027417">
    <property type="entry name" value="P-loop_NTPase"/>
</dbReference>
<evidence type="ECO:0000256" key="5">
    <source>
        <dbReference type="PROSITE-ProRule" id="PRU01251"/>
    </source>
</evidence>
<dbReference type="Gene3D" id="4.10.860.10">
    <property type="entry name" value="UVR domain"/>
    <property type="match status" value="1"/>
</dbReference>
<dbReference type="InterPro" id="IPR004176">
    <property type="entry name" value="Clp_R_N"/>
</dbReference>
<organism evidence="11 12">
    <name type="scientific">Pedobacter zeae</name>
    <dbReference type="NCBI Taxonomy" id="1737356"/>
    <lineage>
        <taxon>Bacteria</taxon>
        <taxon>Pseudomonadati</taxon>
        <taxon>Bacteroidota</taxon>
        <taxon>Sphingobacteriia</taxon>
        <taxon>Sphingobacteriales</taxon>
        <taxon>Sphingobacteriaceae</taxon>
        <taxon>Pedobacter</taxon>
    </lineage>
</organism>
<dbReference type="FunFam" id="3.40.50.300:FF:000025">
    <property type="entry name" value="ATP-dependent Clp protease subunit"/>
    <property type="match status" value="1"/>
</dbReference>
<keyword evidence="3 11" id="KW-0067">ATP-binding</keyword>
<evidence type="ECO:0000256" key="6">
    <source>
        <dbReference type="SAM" id="Coils"/>
    </source>
</evidence>
<dbReference type="InterPro" id="IPR001270">
    <property type="entry name" value="ClpA/B"/>
</dbReference>
<dbReference type="CDD" id="cd19499">
    <property type="entry name" value="RecA-like_ClpB_Hsp104-like"/>
    <property type="match status" value="1"/>
</dbReference>
<dbReference type="Pfam" id="PF07724">
    <property type="entry name" value="AAA_2"/>
    <property type="match status" value="1"/>
</dbReference>
<evidence type="ECO:0000313" key="10">
    <source>
        <dbReference type="EMBL" id="GGH19233.1"/>
    </source>
</evidence>
<dbReference type="InterPro" id="IPR050130">
    <property type="entry name" value="ClpA_ClpB"/>
</dbReference>
<dbReference type="AlphaFoldDB" id="A0A7W6P952"/>
<feature type="region of interest" description="Disordered" evidence="7">
    <location>
        <begin position="831"/>
        <end position="850"/>
    </location>
</feature>
<dbReference type="Proteomes" id="UP000532273">
    <property type="component" value="Unassembled WGS sequence"/>
</dbReference>
<dbReference type="Pfam" id="PF17871">
    <property type="entry name" value="AAA_lid_9"/>
    <property type="match status" value="1"/>
</dbReference>
<keyword evidence="4" id="KW-0143">Chaperone</keyword>
<feature type="region of interest" description="Disordered" evidence="7">
    <location>
        <begin position="148"/>
        <end position="172"/>
    </location>
</feature>
<dbReference type="PRINTS" id="PR00300">
    <property type="entry name" value="CLPPROTEASEA"/>
</dbReference>
<dbReference type="SUPFAM" id="SSF81923">
    <property type="entry name" value="Double Clp-N motif"/>
    <property type="match status" value="1"/>
</dbReference>
<dbReference type="SUPFAM" id="SSF52540">
    <property type="entry name" value="P-loop containing nucleoside triphosphate hydrolases"/>
    <property type="match status" value="2"/>
</dbReference>
<dbReference type="Gene3D" id="3.40.50.300">
    <property type="entry name" value="P-loop containing nucleotide triphosphate hydrolases"/>
    <property type="match status" value="2"/>
</dbReference>
<evidence type="ECO:0000256" key="2">
    <source>
        <dbReference type="ARBA" id="ARBA00022741"/>
    </source>
</evidence>
<evidence type="ECO:0000256" key="3">
    <source>
        <dbReference type="ARBA" id="ARBA00022840"/>
    </source>
</evidence>
<dbReference type="Pfam" id="PF02861">
    <property type="entry name" value="Clp_N"/>
    <property type="match status" value="1"/>
</dbReference>
<protein>
    <submittedName>
        <fullName evidence="11">ATP-dependent Clp protease ATP-binding subunit ClpC</fullName>
    </submittedName>
    <submittedName>
        <fullName evidence="10">ATP-dependent Clp protease ClpC</fullName>
    </submittedName>
</protein>
<evidence type="ECO:0000256" key="7">
    <source>
        <dbReference type="SAM" id="MobiDB-lite"/>
    </source>
</evidence>
<dbReference type="PANTHER" id="PTHR11638:SF18">
    <property type="entry name" value="HEAT SHOCK PROTEIN 104"/>
    <property type="match status" value="1"/>
</dbReference>
<dbReference type="InterPro" id="IPR003593">
    <property type="entry name" value="AAA+_ATPase"/>
</dbReference>
<dbReference type="GO" id="GO:0006508">
    <property type="term" value="P:proteolysis"/>
    <property type="evidence" value="ECO:0007669"/>
    <property type="project" value="UniProtKB-KW"/>
</dbReference>
<proteinExistence type="predicted"/>
<dbReference type="GO" id="GO:0034605">
    <property type="term" value="P:cellular response to heat"/>
    <property type="evidence" value="ECO:0007669"/>
    <property type="project" value="TreeGrafter"/>
</dbReference>
<keyword evidence="13" id="KW-1185">Reference proteome</keyword>
<dbReference type="Gene3D" id="1.10.1780.10">
    <property type="entry name" value="Clp, N-terminal domain"/>
    <property type="match status" value="1"/>
</dbReference>
<feature type="domain" description="Clp R" evidence="9">
    <location>
        <begin position="1"/>
        <end position="147"/>
    </location>
</feature>
<keyword evidence="2" id="KW-0547">Nucleotide-binding</keyword>